<feature type="domain" description="Plastocyanin-like" evidence="3">
    <location>
        <begin position="449"/>
        <end position="605"/>
    </location>
</feature>
<organism evidence="4 5">
    <name type="scientific">Aminipila butyrica</name>
    <dbReference type="NCBI Taxonomy" id="433296"/>
    <lineage>
        <taxon>Bacteria</taxon>
        <taxon>Bacillati</taxon>
        <taxon>Bacillota</taxon>
        <taxon>Clostridia</taxon>
        <taxon>Peptostreptococcales</taxon>
        <taxon>Anaerovoracaceae</taxon>
        <taxon>Aminipila</taxon>
    </lineage>
</organism>
<evidence type="ECO:0000313" key="5">
    <source>
        <dbReference type="Proteomes" id="UP000466848"/>
    </source>
</evidence>
<comment type="similarity">
    <text evidence="1">Belongs to the multicopper oxidase family.</text>
</comment>
<dbReference type="EMBL" id="CP048649">
    <property type="protein sequence ID" value="QIB70796.1"/>
    <property type="molecule type" value="Genomic_DNA"/>
</dbReference>
<dbReference type="PANTHER" id="PTHR48267">
    <property type="entry name" value="CUPREDOXIN SUPERFAMILY PROTEIN"/>
    <property type="match status" value="1"/>
</dbReference>
<feature type="domain" description="Plastocyanin-like" evidence="2">
    <location>
        <begin position="301"/>
        <end position="362"/>
    </location>
</feature>
<dbReference type="InterPro" id="IPR001117">
    <property type="entry name" value="Cu-oxidase_2nd"/>
</dbReference>
<dbReference type="Pfam" id="PF07731">
    <property type="entry name" value="Cu-oxidase_2"/>
    <property type="match status" value="1"/>
</dbReference>
<evidence type="ECO:0000256" key="1">
    <source>
        <dbReference type="ARBA" id="ARBA00010609"/>
    </source>
</evidence>
<accession>A0A858C241</accession>
<dbReference type="CDD" id="cd13891">
    <property type="entry name" value="CuRO_3_CotA_like"/>
    <property type="match status" value="1"/>
</dbReference>
<dbReference type="AlphaFoldDB" id="A0A858C241"/>
<dbReference type="InterPro" id="IPR011706">
    <property type="entry name" value="Cu-oxidase_C"/>
</dbReference>
<dbReference type="CDD" id="cd13844">
    <property type="entry name" value="CuRO_1_BOD_CotA_like"/>
    <property type="match status" value="1"/>
</dbReference>
<dbReference type="SUPFAM" id="SSF49503">
    <property type="entry name" value="Cupredoxins"/>
    <property type="match status" value="3"/>
</dbReference>
<dbReference type="Proteomes" id="UP000466848">
    <property type="component" value="Chromosome"/>
</dbReference>
<name>A0A858C241_9FIRM</name>
<dbReference type="InterPro" id="IPR008972">
    <property type="entry name" value="Cupredoxin"/>
</dbReference>
<dbReference type="PANTHER" id="PTHR48267:SF1">
    <property type="entry name" value="BILIRUBIN OXIDASE"/>
    <property type="match status" value="1"/>
</dbReference>
<dbReference type="CDD" id="cd13868">
    <property type="entry name" value="CuRO_2_CotA_like"/>
    <property type="match status" value="1"/>
</dbReference>
<dbReference type="InterPro" id="IPR045087">
    <property type="entry name" value="Cu-oxidase_fam"/>
</dbReference>
<dbReference type="Gene3D" id="2.60.40.420">
    <property type="entry name" value="Cupredoxins - blue copper proteins"/>
    <property type="match status" value="3"/>
</dbReference>
<evidence type="ECO:0000313" key="4">
    <source>
        <dbReference type="EMBL" id="QIB70796.1"/>
    </source>
</evidence>
<dbReference type="GO" id="GO:0005507">
    <property type="term" value="F:copper ion binding"/>
    <property type="evidence" value="ECO:0007669"/>
    <property type="project" value="InterPro"/>
</dbReference>
<gene>
    <name evidence="4" type="ORF">Ami103574_14795</name>
</gene>
<keyword evidence="5" id="KW-1185">Reference proteome</keyword>
<dbReference type="KEGG" id="abut:Ami103574_14795"/>
<proteinExistence type="inferred from homology"/>
<evidence type="ECO:0000259" key="3">
    <source>
        <dbReference type="Pfam" id="PF07731"/>
    </source>
</evidence>
<sequence>MYEETLDENEKTRLDPLSIPQFTEDLLIPDVFDPVTEWKCGHATHSYAVDISEFKQQVLPTGMPQTPVYGYGGVVKDRETGECVYKRSSPGPTFEAVRGQTIQVQYINRLVRPHMLAVDPTLHWANPNNMPMEPPKPWPLFPPGFPKAQAPIPTVTHLHGGENPAIYDGHPDAWFTSGEERGSAFVTTKMIYENTQPPATLWYHDHAMGITRLNVVAGLAGFYLLRDPADPWDSPQAPFGSPLPHGKYEIPLVLQDRIFNTDGSVYYPQEGVAPSVHPYWVPGYIGDCLLVNGKVWPRLSVERKRYRFRLLNGSNERVYNLSFSTGMTFWAIGSDSGYLERPVELTSLLIAPGERYDLVVDFSFCQPGEQIFLRNDARAPYPAGDPVEEATTARVMRFDIGTEPCLTGPRFCLPSYLQQIPPLRQDSPARLIVLNAQEYGSTVLMMTLNGLPWMAPVTETPRVGSTEDWFIINLLGGAHPIHLHLVPFQIISRQAIDADAYQKKWQELNGTPPIMNAPLAVPFEPYLTGPPMPPAPQESAWKDTVLVNVNEVLHFRIRFAPQSVSPCAARPGVNLFPFNPSAAPGYVWHCHILDHEDNEMMRPLQILP</sequence>
<protein>
    <submittedName>
        <fullName evidence="4">Multicopper oxidase domain-containing protein</fullName>
    </submittedName>
</protein>
<evidence type="ECO:0000259" key="2">
    <source>
        <dbReference type="Pfam" id="PF00394"/>
    </source>
</evidence>
<reference evidence="4 5" key="1">
    <citation type="submission" date="2020-02" db="EMBL/GenBank/DDBJ databases">
        <authorList>
            <person name="Kim Y.B."/>
            <person name="Roh S.W."/>
        </authorList>
    </citation>
    <scope>NUCLEOTIDE SEQUENCE [LARGE SCALE GENOMIC DNA]</scope>
    <source>
        <strain evidence="4 5">DSM 103574</strain>
    </source>
</reference>
<dbReference type="GO" id="GO:0016491">
    <property type="term" value="F:oxidoreductase activity"/>
    <property type="evidence" value="ECO:0007669"/>
    <property type="project" value="InterPro"/>
</dbReference>
<dbReference type="Pfam" id="PF00394">
    <property type="entry name" value="Cu-oxidase"/>
    <property type="match status" value="1"/>
</dbReference>